<keyword evidence="3 8" id="KW-0813">Transport</keyword>
<gene>
    <name evidence="10" type="ORF">HPLM_LOCUS7513</name>
</gene>
<dbReference type="PANTHER" id="PTHR19139">
    <property type="entry name" value="AQUAPORIN TRANSPORTER"/>
    <property type="match status" value="1"/>
</dbReference>
<evidence type="ECO:0000313" key="12">
    <source>
        <dbReference type="WBParaSite" id="HPLM_0000752101-mRNA-1"/>
    </source>
</evidence>
<keyword evidence="5 8" id="KW-0812">Transmembrane</keyword>
<comment type="similarity">
    <text evidence="2 8">Belongs to the MIP/aquaporin (TC 1.A.8) family.</text>
</comment>
<dbReference type="InterPro" id="IPR023271">
    <property type="entry name" value="Aquaporin-like"/>
</dbReference>
<protein>
    <submittedName>
        <fullName evidence="12">Aquaporin-like protein</fullName>
    </submittedName>
</protein>
<feature type="transmembrane region" description="Helical" evidence="9">
    <location>
        <begin position="45"/>
        <end position="66"/>
    </location>
</feature>
<evidence type="ECO:0000256" key="2">
    <source>
        <dbReference type="ARBA" id="ARBA00006175"/>
    </source>
</evidence>
<keyword evidence="7 9" id="KW-0472">Membrane</keyword>
<dbReference type="PROSITE" id="PS00221">
    <property type="entry name" value="MIP"/>
    <property type="match status" value="1"/>
</dbReference>
<sequence length="196" mass="21209">MADVEAVQEDLYAIYVQPAIGELIGTGLFVLFANLASTPSPDRPINYSLISGLALFIIRGFFADITNGHFNPAVSISQALVRRLDIASAIAFVVVQLAGGLLGAVIFRALMTDMLYMDYMYDIIFISDEVKTITRSQVTVSYFSISLIGQSGNFAQTLANAVVYYVSSGDPTAVGYLYLHISAALIAIVLTSATWW</sequence>
<dbReference type="InterPro" id="IPR034294">
    <property type="entry name" value="Aquaporin_transptr"/>
</dbReference>
<accession>A0A158QM29</accession>
<dbReference type="GO" id="GO:0005886">
    <property type="term" value="C:plasma membrane"/>
    <property type="evidence" value="ECO:0007669"/>
    <property type="project" value="UniProtKB-SubCell"/>
</dbReference>
<evidence type="ECO:0000256" key="4">
    <source>
        <dbReference type="ARBA" id="ARBA00022475"/>
    </source>
</evidence>
<dbReference type="InterPro" id="IPR000425">
    <property type="entry name" value="MIP"/>
</dbReference>
<evidence type="ECO:0000256" key="6">
    <source>
        <dbReference type="ARBA" id="ARBA00022989"/>
    </source>
</evidence>
<keyword evidence="6 9" id="KW-1133">Transmembrane helix</keyword>
<dbReference type="SUPFAM" id="SSF81338">
    <property type="entry name" value="Aquaporin-like"/>
    <property type="match status" value="1"/>
</dbReference>
<dbReference type="STRING" id="6290.A0A158QM29"/>
<dbReference type="Gene3D" id="1.20.1080.10">
    <property type="entry name" value="Glycerol uptake facilitator protein"/>
    <property type="match status" value="1"/>
</dbReference>
<evidence type="ECO:0000313" key="11">
    <source>
        <dbReference type="Proteomes" id="UP000268014"/>
    </source>
</evidence>
<feature type="transmembrane region" description="Helical" evidence="9">
    <location>
        <begin position="12"/>
        <end position="33"/>
    </location>
</feature>
<dbReference type="PRINTS" id="PR00783">
    <property type="entry name" value="MINTRINSICP"/>
</dbReference>
<dbReference type="Proteomes" id="UP000268014">
    <property type="component" value="Unassembled WGS sequence"/>
</dbReference>
<feature type="transmembrane region" description="Helical" evidence="9">
    <location>
        <begin position="176"/>
        <end position="195"/>
    </location>
</feature>
<proteinExistence type="inferred from homology"/>
<dbReference type="WBParaSite" id="HPLM_0000752101-mRNA-1">
    <property type="protein sequence ID" value="HPLM_0000752101-mRNA-1"/>
    <property type="gene ID" value="HPLM_0000752101"/>
</dbReference>
<evidence type="ECO:0000313" key="10">
    <source>
        <dbReference type="EMBL" id="VDO32136.1"/>
    </source>
</evidence>
<evidence type="ECO:0000256" key="1">
    <source>
        <dbReference type="ARBA" id="ARBA00004651"/>
    </source>
</evidence>
<dbReference type="AlphaFoldDB" id="A0A158QM29"/>
<dbReference type="OMA" id="FIMCTAY"/>
<evidence type="ECO:0000256" key="9">
    <source>
        <dbReference type="SAM" id="Phobius"/>
    </source>
</evidence>
<dbReference type="OrthoDB" id="5832710at2759"/>
<dbReference type="Pfam" id="PF00230">
    <property type="entry name" value="MIP"/>
    <property type="match status" value="1"/>
</dbReference>
<keyword evidence="4" id="KW-1003">Cell membrane</keyword>
<evidence type="ECO:0000256" key="3">
    <source>
        <dbReference type="ARBA" id="ARBA00022448"/>
    </source>
</evidence>
<dbReference type="InterPro" id="IPR022357">
    <property type="entry name" value="MIP_CS"/>
</dbReference>
<evidence type="ECO:0000256" key="7">
    <source>
        <dbReference type="ARBA" id="ARBA00023136"/>
    </source>
</evidence>
<feature type="transmembrane region" description="Helical" evidence="9">
    <location>
        <begin position="86"/>
        <end position="110"/>
    </location>
</feature>
<evidence type="ECO:0000256" key="8">
    <source>
        <dbReference type="RuleBase" id="RU000477"/>
    </source>
</evidence>
<dbReference type="PANTHER" id="PTHR19139:SF199">
    <property type="entry name" value="MIP17260P"/>
    <property type="match status" value="1"/>
</dbReference>
<evidence type="ECO:0000256" key="5">
    <source>
        <dbReference type="ARBA" id="ARBA00022692"/>
    </source>
</evidence>
<dbReference type="EMBL" id="UZAF01016676">
    <property type="protein sequence ID" value="VDO32136.1"/>
    <property type="molecule type" value="Genomic_DNA"/>
</dbReference>
<keyword evidence="11" id="KW-1185">Reference proteome</keyword>
<reference evidence="10 11" key="2">
    <citation type="submission" date="2018-11" db="EMBL/GenBank/DDBJ databases">
        <authorList>
            <consortium name="Pathogen Informatics"/>
        </authorList>
    </citation>
    <scope>NUCLEOTIDE SEQUENCE [LARGE SCALE GENOMIC DNA]</scope>
    <source>
        <strain evidence="10 11">MHpl1</strain>
    </source>
</reference>
<reference evidence="12" key="1">
    <citation type="submission" date="2016-04" db="UniProtKB">
        <authorList>
            <consortium name="WormBaseParasite"/>
        </authorList>
    </citation>
    <scope>IDENTIFICATION</scope>
</reference>
<name>A0A158QM29_HAEPC</name>
<dbReference type="GO" id="GO:0015250">
    <property type="term" value="F:water channel activity"/>
    <property type="evidence" value="ECO:0007669"/>
    <property type="project" value="TreeGrafter"/>
</dbReference>
<organism evidence="12">
    <name type="scientific">Haemonchus placei</name>
    <name type="common">Barber's pole worm</name>
    <dbReference type="NCBI Taxonomy" id="6290"/>
    <lineage>
        <taxon>Eukaryota</taxon>
        <taxon>Metazoa</taxon>
        <taxon>Ecdysozoa</taxon>
        <taxon>Nematoda</taxon>
        <taxon>Chromadorea</taxon>
        <taxon>Rhabditida</taxon>
        <taxon>Rhabditina</taxon>
        <taxon>Rhabditomorpha</taxon>
        <taxon>Strongyloidea</taxon>
        <taxon>Trichostrongylidae</taxon>
        <taxon>Haemonchus</taxon>
    </lineage>
</organism>
<comment type="subcellular location">
    <subcellularLocation>
        <location evidence="1">Cell membrane</location>
        <topology evidence="1">Multi-pass membrane protein</topology>
    </subcellularLocation>
</comment>